<evidence type="ECO:0000256" key="5">
    <source>
        <dbReference type="ARBA" id="ARBA00022847"/>
    </source>
</evidence>
<dbReference type="GO" id="GO:0016323">
    <property type="term" value="C:basolateral plasma membrane"/>
    <property type="evidence" value="ECO:0007669"/>
    <property type="project" value="UniProtKB-SubCell"/>
</dbReference>
<keyword evidence="4 9" id="KW-0812">Transmembrane</keyword>
<proteinExistence type="predicted"/>
<evidence type="ECO:0000256" key="6">
    <source>
        <dbReference type="ARBA" id="ARBA00022989"/>
    </source>
</evidence>
<feature type="transmembrane region" description="Helical" evidence="9">
    <location>
        <begin position="183"/>
        <end position="202"/>
    </location>
</feature>
<dbReference type="InterPro" id="IPR036259">
    <property type="entry name" value="MFS_trans_sf"/>
</dbReference>
<keyword evidence="8" id="KW-0325">Glycoprotein</keyword>
<feature type="transmembrane region" description="Helical" evidence="9">
    <location>
        <begin position="24"/>
        <end position="45"/>
    </location>
</feature>
<feature type="transmembrane region" description="Helical" evidence="9">
    <location>
        <begin position="152"/>
        <end position="171"/>
    </location>
</feature>
<dbReference type="SUPFAM" id="SSF103473">
    <property type="entry name" value="MFS general substrate transporter"/>
    <property type="match status" value="1"/>
</dbReference>
<reference evidence="11" key="1">
    <citation type="submission" date="2015-09" db="EMBL/GenBank/DDBJ databases">
        <authorList>
            <person name="Sai Rama Sridatta P."/>
        </authorList>
    </citation>
    <scope>NUCLEOTIDE SEQUENCE [LARGE SCALE GENOMIC DNA]</scope>
</reference>
<sequence length="309" mass="34358">MPSWQAALHTWQTSVTESPVPSRVAVLEACLGLSGMLASIIGGQWRRAQGYINPFWLVLATNLVSALYAYVFVRESVQPDPSAKLFTTRHHKAVWHLYSTGGSSSEGGGRFHRCKLWLYTLCFFLVVTVHFGSRELYVLYELSSPLCWGPALIGYGSAAQHLAYLSSLLGLRIMQHCLEDSWVALVGLVSNIIGLLVVSVANTTQLMFTGYGLCFLFMASTPVLRSKLSKLVDPSEQGALFASVACVESLCFLAGSGVFNSLYPATLHFMKGFPFHFCRHHPPHPRWNNWDSAVFRPEERPRRLNSILT</sequence>
<reference evidence="10" key="2">
    <citation type="submission" date="2025-08" db="UniProtKB">
        <authorList>
            <consortium name="Ensembl"/>
        </authorList>
    </citation>
    <scope>IDENTIFICATION</scope>
</reference>
<gene>
    <name evidence="10" type="primary">SLC46A1</name>
</gene>
<dbReference type="PANTHER" id="PTHR23507:SF2">
    <property type="entry name" value="PROTON-COUPLED FOLATE TRANSPORTER"/>
    <property type="match status" value="1"/>
</dbReference>
<accession>A0A4W6DNE8</accession>
<keyword evidence="5" id="KW-0769">Symport</keyword>
<evidence type="ECO:0000256" key="4">
    <source>
        <dbReference type="ARBA" id="ARBA00022692"/>
    </source>
</evidence>
<comment type="subcellular location">
    <subcellularLocation>
        <location evidence="1">Basolateral cell membrane</location>
        <topology evidence="1">Multi-pass membrane protein</topology>
    </subcellularLocation>
</comment>
<keyword evidence="7 9" id="KW-0472">Membrane</keyword>
<feature type="transmembrane region" description="Helical" evidence="9">
    <location>
        <begin position="208"/>
        <end position="226"/>
    </location>
</feature>
<dbReference type="GeneTree" id="ENSGT00950000183096"/>
<feature type="transmembrane region" description="Helical" evidence="9">
    <location>
        <begin position="116"/>
        <end position="132"/>
    </location>
</feature>
<feature type="transmembrane region" description="Helical" evidence="9">
    <location>
        <begin position="238"/>
        <end position="263"/>
    </location>
</feature>
<evidence type="ECO:0000256" key="7">
    <source>
        <dbReference type="ARBA" id="ARBA00023136"/>
    </source>
</evidence>
<keyword evidence="6 9" id="KW-1133">Transmembrane helix</keyword>
<evidence type="ECO:0000256" key="3">
    <source>
        <dbReference type="ARBA" id="ARBA00022475"/>
    </source>
</evidence>
<keyword evidence="2" id="KW-0813">Transport</keyword>
<keyword evidence="3" id="KW-1003">Cell membrane</keyword>
<evidence type="ECO:0000256" key="9">
    <source>
        <dbReference type="SAM" id="Phobius"/>
    </source>
</evidence>
<evidence type="ECO:0000313" key="11">
    <source>
        <dbReference type="Proteomes" id="UP000314980"/>
    </source>
</evidence>
<reference evidence="10" key="3">
    <citation type="submission" date="2025-09" db="UniProtKB">
        <authorList>
            <consortium name="Ensembl"/>
        </authorList>
    </citation>
    <scope>IDENTIFICATION</scope>
</reference>
<feature type="transmembrane region" description="Helical" evidence="9">
    <location>
        <begin position="51"/>
        <end position="73"/>
    </location>
</feature>
<dbReference type="Ensembl" id="ENSLCAT00010026962.1">
    <property type="protein sequence ID" value="ENSLCAP00010026401.1"/>
    <property type="gene ID" value="ENSLCAG00010012339.1"/>
</dbReference>
<organism evidence="10 11">
    <name type="scientific">Lates calcarifer</name>
    <name type="common">Barramundi</name>
    <name type="synonym">Holocentrus calcarifer</name>
    <dbReference type="NCBI Taxonomy" id="8187"/>
    <lineage>
        <taxon>Eukaryota</taxon>
        <taxon>Metazoa</taxon>
        <taxon>Chordata</taxon>
        <taxon>Craniata</taxon>
        <taxon>Vertebrata</taxon>
        <taxon>Euteleostomi</taxon>
        <taxon>Actinopterygii</taxon>
        <taxon>Neopterygii</taxon>
        <taxon>Teleostei</taxon>
        <taxon>Neoteleostei</taxon>
        <taxon>Acanthomorphata</taxon>
        <taxon>Carangaria</taxon>
        <taxon>Carangaria incertae sedis</taxon>
        <taxon>Centropomidae</taxon>
        <taxon>Lates</taxon>
    </lineage>
</organism>
<evidence type="ECO:0000256" key="8">
    <source>
        <dbReference type="ARBA" id="ARBA00023180"/>
    </source>
</evidence>
<dbReference type="GO" id="GO:0015293">
    <property type="term" value="F:symporter activity"/>
    <property type="evidence" value="ECO:0007669"/>
    <property type="project" value="UniProtKB-KW"/>
</dbReference>
<dbReference type="Gene3D" id="1.20.1250.20">
    <property type="entry name" value="MFS general substrate transporter like domains"/>
    <property type="match status" value="1"/>
</dbReference>
<evidence type="ECO:0000313" key="10">
    <source>
        <dbReference type="Ensembl" id="ENSLCAP00010026401.1"/>
    </source>
</evidence>
<protein>
    <submittedName>
        <fullName evidence="10">Solute carrier family 46 member 1</fullName>
    </submittedName>
</protein>
<dbReference type="InParanoid" id="A0A4W6DNE8"/>
<keyword evidence="11" id="KW-1185">Reference proteome</keyword>
<evidence type="ECO:0000256" key="2">
    <source>
        <dbReference type="ARBA" id="ARBA00022448"/>
    </source>
</evidence>
<evidence type="ECO:0000256" key="1">
    <source>
        <dbReference type="ARBA" id="ARBA00004554"/>
    </source>
</evidence>
<dbReference type="AlphaFoldDB" id="A0A4W6DNE8"/>
<name>A0A4W6DNE8_LATCA</name>
<dbReference type="Proteomes" id="UP000314980">
    <property type="component" value="Unassembled WGS sequence"/>
</dbReference>
<dbReference type="FunCoup" id="A0A4W6DNE8">
    <property type="interactions" value="357"/>
</dbReference>
<dbReference type="PANTHER" id="PTHR23507">
    <property type="entry name" value="ZGC:174356"/>
    <property type="match status" value="1"/>
</dbReference>